<comment type="caution">
    <text evidence="2">The sequence shown here is derived from an EMBL/GenBank/DDBJ whole genome shotgun (WGS) entry which is preliminary data.</text>
</comment>
<name>A0ABU0VWL2_9RHOB</name>
<dbReference type="EMBL" id="JAVDBT010000002">
    <property type="protein sequence ID" value="MDQ2065310.1"/>
    <property type="molecule type" value="Genomic_DNA"/>
</dbReference>
<dbReference type="InterPro" id="IPR021136">
    <property type="entry name" value="Flagellar_hook_control-like_C"/>
</dbReference>
<proteinExistence type="predicted"/>
<dbReference type="RefSeq" id="WP_306679001.1">
    <property type="nucleotide sequence ID" value="NZ_JAVDBT010000002.1"/>
</dbReference>
<dbReference type="CDD" id="cd17470">
    <property type="entry name" value="T3SS_Flik_C"/>
    <property type="match status" value="1"/>
</dbReference>
<keyword evidence="3" id="KW-1185">Reference proteome</keyword>
<gene>
    <name evidence="2" type="ORF">Q9295_02895</name>
</gene>
<sequence>MMQVQPLPPLPGSMMLAAEPRPQQAEVSGFPMLLWEAETTPDQTVAVDGTKRESDWPSAQAPQPHNVTVVLNFDQAAAGFGMADFAMSATPLVIQLTTERAGEEIGSKQAIPASSDEPLDVFADEHHRDGELPLLTAQIIPVPNGKEEWSASLAASFVPARLPATSTSEEAGETAPVPPSFTPVVWPDKAVQSSHLHQDAEVLPSKVMAQAAPVAKVSPPEMPRPAVMQAQFTGRLADAAAPLPFAPQDVVDPAILETSKVERFAINAPSDRSGGSAAKAVAAEPMRQIKVLAGISGSAGSQSDVLDFPPLRQKDSLAPEHEGAGAGMMPQEERIWRAVWPLALAPLVVAPEAPSGPALGLAQGKANSNETEPLPDAAGREPVQFFEAAVSKVSVTTPLLVGTPVPFLAEIQAIARPSGMGVMQPVPDQAAGLTVTAAPPPDMGTILSMTTAPSASAPHFAERSPPVLPVHLQVSQALAGMPLVTELQLSPQELGHVRIEMQQDGERLMVLVTAERPETLELLRRHAPDLSAELRNAGHSTLDLSFGRWAGPGHDGAQDGVFEPQLGSPEPQGEVAVVTKDVPPARQSSALGGLYLRI</sequence>
<protein>
    <submittedName>
        <fullName evidence="2">Flagellar hook-length control protein FliK</fullName>
    </submittedName>
</protein>
<organism evidence="2 3">
    <name type="scientific">Pseudogemmobacter lacusdianii</name>
    <dbReference type="NCBI Taxonomy" id="3069608"/>
    <lineage>
        <taxon>Bacteria</taxon>
        <taxon>Pseudomonadati</taxon>
        <taxon>Pseudomonadota</taxon>
        <taxon>Alphaproteobacteria</taxon>
        <taxon>Rhodobacterales</taxon>
        <taxon>Paracoccaceae</taxon>
        <taxon>Pseudogemmobacter</taxon>
    </lineage>
</organism>
<reference evidence="2 3" key="1">
    <citation type="submission" date="2023-08" db="EMBL/GenBank/DDBJ databases">
        <title>Characterization of two Paracoccaceae strains isolated from Phycosphere and proposal of Xinfangfangia lacusdiani sp. nov.</title>
        <authorList>
            <person name="Deng Y."/>
            <person name="Zhang Y.Q."/>
        </authorList>
    </citation>
    <scope>NUCLEOTIDE SEQUENCE [LARGE SCALE GENOMIC DNA]</scope>
    <source>
        <strain evidence="2 3">CPCC 101601</strain>
    </source>
</reference>
<feature type="domain" description="Flagellar hook-length control protein-like C-terminal" evidence="1">
    <location>
        <begin position="485"/>
        <end position="546"/>
    </location>
</feature>
<dbReference type="Proteomes" id="UP001239680">
    <property type="component" value="Unassembled WGS sequence"/>
</dbReference>
<keyword evidence="2" id="KW-0966">Cell projection</keyword>
<keyword evidence="2" id="KW-0282">Flagellum</keyword>
<dbReference type="InterPro" id="IPR038610">
    <property type="entry name" value="FliK-like_C_sf"/>
</dbReference>
<evidence type="ECO:0000313" key="2">
    <source>
        <dbReference type="EMBL" id="MDQ2065310.1"/>
    </source>
</evidence>
<dbReference type="Gene3D" id="3.30.750.140">
    <property type="match status" value="1"/>
</dbReference>
<dbReference type="Pfam" id="PF02120">
    <property type="entry name" value="Flg_hook"/>
    <property type="match status" value="1"/>
</dbReference>
<keyword evidence="2" id="KW-0969">Cilium</keyword>
<evidence type="ECO:0000313" key="3">
    <source>
        <dbReference type="Proteomes" id="UP001239680"/>
    </source>
</evidence>
<evidence type="ECO:0000259" key="1">
    <source>
        <dbReference type="Pfam" id="PF02120"/>
    </source>
</evidence>
<accession>A0ABU0VWL2</accession>